<evidence type="ECO:0000256" key="2">
    <source>
        <dbReference type="ARBA" id="ARBA00022448"/>
    </source>
</evidence>
<dbReference type="GO" id="GO:1904680">
    <property type="term" value="F:peptide transmembrane transporter activity"/>
    <property type="evidence" value="ECO:0007669"/>
    <property type="project" value="TreeGrafter"/>
</dbReference>
<dbReference type="CDD" id="cd08514">
    <property type="entry name" value="PBP2_AppA_like"/>
    <property type="match status" value="1"/>
</dbReference>
<gene>
    <name evidence="5" type="ORF">BN1224_DC9_BU_00420</name>
</gene>
<accession>A0A0F7X2C5</accession>
<dbReference type="InterPro" id="IPR000914">
    <property type="entry name" value="SBP_5_dom"/>
</dbReference>
<dbReference type="PANTHER" id="PTHR30290">
    <property type="entry name" value="PERIPLASMIC BINDING COMPONENT OF ABC TRANSPORTER"/>
    <property type="match status" value="1"/>
</dbReference>
<dbReference type="EMBL" id="LN847051">
    <property type="protein sequence ID" value="CRI42717.1"/>
    <property type="molecule type" value="Genomic_DNA"/>
</dbReference>
<evidence type="ECO:0000313" key="5">
    <source>
        <dbReference type="EMBL" id="CRI42717.1"/>
    </source>
</evidence>
<evidence type="ECO:0000256" key="3">
    <source>
        <dbReference type="ARBA" id="ARBA00022729"/>
    </source>
</evidence>
<comment type="similarity">
    <text evidence="1">Belongs to the bacterial solute-binding protein 5 family.</text>
</comment>
<dbReference type="Gene3D" id="3.10.105.10">
    <property type="entry name" value="Dipeptide-binding Protein, Domain 3"/>
    <property type="match status" value="1"/>
</dbReference>
<sequence>MYKRCVLDKILKGIVAGSLILVYWSSDLLERDIKSIKGNVRDIQEDIREISRVVKQQQTSQAIPAAPGVMLAPKLVRDEAFALLSGDPSYPNLLSLDPYKQQTLPELLGTNFHPHGILRTAHVGKPENLSPFNGFDYVVGFYDLCIPSLASPHVGKYEEFSPDLAVKIEEHLVEDGSGDKEFHIYLRPNVFWRPIDPKAFPKHVQLDEVFQRPHPVTAHDIKFFYDAVMNPYVATMRAVALRSCYEDVVSVSVENDLKLVVRWKAHTVINEEGKEERKVLYSAFSNTLSLQPLPRFVYQYFANREKIIEDENIDTYRTNSIWAQNFTMHWANNYIVSCGAYYFAGMDDEKIVFSRNPDFYDPLAALIDKRFVYFKESTDSLFQDFKTGKIDISYLPPNQRDNFYSFMKSSAYNKQVAKGGAVRETVSADRAYTYIGWNCFSLFFQSRQVRCAMNMAIDRERIIEQCLDGQGYTISGPFASSSPSYNKQIEGWHYSPEEAARLLEEEGWIDTDGDGIREKVIDGVIVPFRFRLCYYVKSVTAHTIADYVATACKEIGIECSLLGLDMADLSQAFDEKNFDALLMGWCLGIPPEDPRALWHSEGAMEKGSANVVGFHNEEADKIIDRLSYEYDLKERNRLYHRFHEIIHEEAPYAFLFSRHCSLLYKDYVKNIFVPTHRTDLIPEAQDETVNVTMVWLEKKEDPCLSTS</sequence>
<dbReference type="PANTHER" id="PTHR30290:SF9">
    <property type="entry name" value="OLIGOPEPTIDE-BINDING PROTEIN APPA"/>
    <property type="match status" value="1"/>
</dbReference>
<evidence type="ECO:0000256" key="1">
    <source>
        <dbReference type="ARBA" id="ARBA00005695"/>
    </source>
</evidence>
<dbReference type="GO" id="GO:0015833">
    <property type="term" value="P:peptide transport"/>
    <property type="evidence" value="ECO:0007669"/>
    <property type="project" value="TreeGrafter"/>
</dbReference>
<keyword evidence="2" id="KW-0813">Transport</keyword>
<name>A0A0F7X2C5_CHLPN</name>
<dbReference type="InterPro" id="IPR039424">
    <property type="entry name" value="SBP_5"/>
</dbReference>
<reference evidence="5" key="1">
    <citation type="submission" date="2015-05" db="EMBL/GenBank/DDBJ databases">
        <authorList>
            <person name="Rattei Thomas"/>
        </authorList>
    </citation>
    <scope>NUCLEOTIDE SEQUENCE</scope>
    <source>
        <strain evidence="5">DC9</strain>
    </source>
</reference>
<organism evidence="5">
    <name type="scientific">Chlamydia pneumoniae</name>
    <name type="common">Chlamydophila pneumoniae</name>
    <dbReference type="NCBI Taxonomy" id="83558"/>
    <lineage>
        <taxon>Bacteria</taxon>
        <taxon>Pseudomonadati</taxon>
        <taxon>Chlamydiota</taxon>
        <taxon>Chlamydiia</taxon>
        <taxon>Chlamydiales</taxon>
        <taxon>Chlamydiaceae</taxon>
        <taxon>Chlamydia/Chlamydophila group</taxon>
        <taxon>Chlamydia</taxon>
    </lineage>
</organism>
<evidence type="ECO:0000259" key="4">
    <source>
        <dbReference type="Pfam" id="PF00496"/>
    </source>
</evidence>
<dbReference type="Pfam" id="PF00496">
    <property type="entry name" value="SBP_bac_5"/>
    <property type="match status" value="1"/>
</dbReference>
<dbReference type="Gene3D" id="3.40.190.10">
    <property type="entry name" value="Periplasmic binding protein-like II"/>
    <property type="match status" value="1"/>
</dbReference>
<feature type="domain" description="Solute-binding protein family 5" evidence="4">
    <location>
        <begin position="176"/>
        <end position="594"/>
    </location>
</feature>
<proteinExistence type="inferred from homology"/>
<protein>
    <submittedName>
        <fullName evidence="5">Putative peptide ABC transporter, periplasmic peptide-binding protein</fullName>
    </submittedName>
</protein>
<dbReference type="AlphaFoldDB" id="A0A0F7X2C5"/>
<keyword evidence="3" id="KW-0732">Signal</keyword>
<dbReference type="SUPFAM" id="SSF53850">
    <property type="entry name" value="Periplasmic binding protein-like II"/>
    <property type="match status" value="1"/>
</dbReference>